<dbReference type="OrthoDB" id="597270at2"/>
<dbReference type="PANTHER" id="PTHR22916:SF3">
    <property type="entry name" value="UDP-GLCNAC:BETAGAL BETA-1,3-N-ACETYLGLUCOSAMINYLTRANSFERASE-LIKE PROTEIN 1"/>
    <property type="match status" value="1"/>
</dbReference>
<dbReference type="GO" id="GO:0016758">
    <property type="term" value="F:hexosyltransferase activity"/>
    <property type="evidence" value="ECO:0007669"/>
    <property type="project" value="UniProtKB-ARBA"/>
</dbReference>
<dbReference type="SUPFAM" id="SSF53448">
    <property type="entry name" value="Nucleotide-diphospho-sugar transferases"/>
    <property type="match status" value="1"/>
</dbReference>
<dbReference type="Pfam" id="PF00535">
    <property type="entry name" value="Glycos_transf_2"/>
    <property type="match status" value="1"/>
</dbReference>
<accession>A0A1S1YX06</accession>
<protein>
    <recommendedName>
        <fullName evidence="1">Glycosyltransferase 2-like domain-containing protein</fullName>
    </recommendedName>
</protein>
<dbReference type="InterPro" id="IPR001173">
    <property type="entry name" value="Glyco_trans_2-like"/>
</dbReference>
<evidence type="ECO:0000313" key="3">
    <source>
        <dbReference type="Proteomes" id="UP000179797"/>
    </source>
</evidence>
<comment type="caution">
    <text evidence="2">The sequence shown here is derived from an EMBL/GenBank/DDBJ whole genome shotgun (WGS) entry which is preliminary data.</text>
</comment>
<dbReference type="EMBL" id="JRYR02000001">
    <property type="protein sequence ID" value="OHX65559.1"/>
    <property type="molecule type" value="Genomic_DNA"/>
</dbReference>
<dbReference type="InterPro" id="IPR029044">
    <property type="entry name" value="Nucleotide-diphossugar_trans"/>
</dbReference>
<proteinExistence type="predicted"/>
<dbReference type="STRING" id="915059.NH26_03950"/>
<dbReference type="Proteomes" id="UP000179797">
    <property type="component" value="Unassembled WGS sequence"/>
</dbReference>
<name>A0A1S1YX06_FLAPC</name>
<organism evidence="2 3">
    <name type="scientific">Flammeovirga pacifica</name>
    <dbReference type="NCBI Taxonomy" id="915059"/>
    <lineage>
        <taxon>Bacteria</taxon>
        <taxon>Pseudomonadati</taxon>
        <taxon>Bacteroidota</taxon>
        <taxon>Cytophagia</taxon>
        <taxon>Cytophagales</taxon>
        <taxon>Flammeovirgaceae</taxon>
        <taxon>Flammeovirga</taxon>
    </lineage>
</organism>
<dbReference type="RefSeq" id="WP_052431936.1">
    <property type="nucleotide sequence ID" value="NZ_JRYR02000001.1"/>
</dbReference>
<keyword evidence="3" id="KW-1185">Reference proteome</keyword>
<evidence type="ECO:0000259" key="1">
    <source>
        <dbReference type="Pfam" id="PF00535"/>
    </source>
</evidence>
<feature type="domain" description="Glycosyltransferase 2-like" evidence="1">
    <location>
        <begin position="5"/>
        <end position="134"/>
    </location>
</feature>
<dbReference type="Gene3D" id="3.90.550.10">
    <property type="entry name" value="Spore Coat Polysaccharide Biosynthesis Protein SpsA, Chain A"/>
    <property type="match status" value="1"/>
</dbReference>
<dbReference type="AlphaFoldDB" id="A0A1S1YX06"/>
<reference evidence="2 3" key="1">
    <citation type="journal article" date="2012" name="Int. J. Syst. Evol. Microbiol.">
        <title>Flammeovirga pacifica sp. nov., isolated from deep-sea sediment.</title>
        <authorList>
            <person name="Xu H."/>
            <person name="Fu Y."/>
            <person name="Yang N."/>
            <person name="Ding Z."/>
            <person name="Lai Q."/>
            <person name="Zeng R."/>
        </authorList>
    </citation>
    <scope>NUCLEOTIDE SEQUENCE [LARGE SCALE GENOMIC DNA]</scope>
    <source>
        <strain evidence="3">DSM 24597 / LMG 26175 / WPAGA1</strain>
    </source>
</reference>
<gene>
    <name evidence="2" type="ORF">NH26_03950</name>
</gene>
<evidence type="ECO:0000313" key="2">
    <source>
        <dbReference type="EMBL" id="OHX65559.1"/>
    </source>
</evidence>
<sequence>MELISIIIPTYNRAKYINETLTSLIRQTYSNWECIIVDDGSTDNTIEVVNNFIKNDDRFLFYERDIEPKGAPTCRNIGLENAKGEYIKFLDSDDWLTETALEDQTLNSRTNEVSFINGKRFFVKKKYYNNIFNLKKEVYESIELLSILINTDQFIPLHSWLIPKAIIVDNKIQWDTLLKKNQDGEFILNILRVVPKVRFINTKSYAVYRKEDINAITASNSIEKVDSILKVIDRVKEVILSSKIKNKNETIANLYYALFIKLGDEYKFRETKKNLKKETAKWGAPSIIWHYHKCFFYFRKIPVSFLLSIMLFLKRANDLSKKIKIFIKK</sequence>
<dbReference type="PANTHER" id="PTHR22916">
    <property type="entry name" value="GLYCOSYLTRANSFERASE"/>
    <property type="match status" value="1"/>
</dbReference>
<dbReference type="CDD" id="cd00761">
    <property type="entry name" value="Glyco_tranf_GTA_type"/>
    <property type="match status" value="1"/>
</dbReference>